<accession>A0ACC2Z227</accession>
<comment type="caution">
    <text evidence="1">The sequence shown here is derived from an EMBL/GenBank/DDBJ whole genome shotgun (WGS) entry which is preliminary data.</text>
</comment>
<evidence type="ECO:0000313" key="1">
    <source>
        <dbReference type="EMBL" id="KAJ9641767.1"/>
    </source>
</evidence>
<name>A0ACC2Z227_9PEZI</name>
<sequence>MAEVSRPRSRNPRTVPLQVLSLGLPRTGTKSMQEALLKLGFKHTYHGFDMIDHPEHMPRWEEATDAKYFNKGKPYAREDWDDLLGHCAATTDSPCALFWEELLESYPEAKVILVQREIEKWYASFDDGVISSTWGPGTDIIINYIEPALGVNIGRTCRKMLLGFFGASNPDEIRRKAREVYVQHYRKVRAAVPKERLLEYQLGSGWGPLCEFLGKDEPEEEFPWVNEAAALKEKIDAIKKEKFLAGAKMIAPVLAVTVAAFICWYRG</sequence>
<organism evidence="1 2">
    <name type="scientific">Coniosporium tulheliwenetii</name>
    <dbReference type="NCBI Taxonomy" id="3383036"/>
    <lineage>
        <taxon>Eukaryota</taxon>
        <taxon>Fungi</taxon>
        <taxon>Dikarya</taxon>
        <taxon>Ascomycota</taxon>
        <taxon>Pezizomycotina</taxon>
        <taxon>Dothideomycetes</taxon>
        <taxon>Dothideomycetes incertae sedis</taxon>
        <taxon>Coniosporium</taxon>
    </lineage>
</organism>
<dbReference type="EMBL" id="JAPDRP010000014">
    <property type="protein sequence ID" value="KAJ9641767.1"/>
    <property type="molecule type" value="Genomic_DNA"/>
</dbReference>
<dbReference type="Proteomes" id="UP001172680">
    <property type="component" value="Unassembled WGS sequence"/>
</dbReference>
<protein>
    <submittedName>
        <fullName evidence="1">Uncharacterized protein</fullName>
    </submittedName>
</protein>
<reference evidence="1" key="1">
    <citation type="submission" date="2022-10" db="EMBL/GenBank/DDBJ databases">
        <title>Culturing micro-colonial fungi from biological soil crusts in the Mojave desert and describing Neophaeococcomyces mojavensis, and introducing the new genera and species Taxawa tesnikishii.</title>
        <authorList>
            <person name="Kurbessoian T."/>
            <person name="Stajich J.E."/>
        </authorList>
    </citation>
    <scope>NUCLEOTIDE SEQUENCE</scope>
    <source>
        <strain evidence="1">JES_115</strain>
    </source>
</reference>
<evidence type="ECO:0000313" key="2">
    <source>
        <dbReference type="Proteomes" id="UP001172680"/>
    </source>
</evidence>
<gene>
    <name evidence="1" type="ORF">H2199_004979</name>
</gene>
<keyword evidence="2" id="KW-1185">Reference proteome</keyword>
<proteinExistence type="predicted"/>